<protein>
    <submittedName>
        <fullName evidence="2">Uncharacterized protein</fullName>
    </submittedName>
</protein>
<accession>A0AAP0ITD6</accession>
<evidence type="ECO:0000256" key="1">
    <source>
        <dbReference type="SAM" id="MobiDB-lite"/>
    </source>
</evidence>
<dbReference type="EMBL" id="JBBNAF010000008">
    <property type="protein sequence ID" value="KAK9121416.1"/>
    <property type="molecule type" value="Genomic_DNA"/>
</dbReference>
<keyword evidence="3" id="KW-1185">Reference proteome</keyword>
<organism evidence="2 3">
    <name type="scientific">Stephania yunnanensis</name>
    <dbReference type="NCBI Taxonomy" id="152371"/>
    <lineage>
        <taxon>Eukaryota</taxon>
        <taxon>Viridiplantae</taxon>
        <taxon>Streptophyta</taxon>
        <taxon>Embryophyta</taxon>
        <taxon>Tracheophyta</taxon>
        <taxon>Spermatophyta</taxon>
        <taxon>Magnoliopsida</taxon>
        <taxon>Ranunculales</taxon>
        <taxon>Menispermaceae</taxon>
        <taxon>Menispermoideae</taxon>
        <taxon>Cissampelideae</taxon>
        <taxon>Stephania</taxon>
    </lineage>
</organism>
<proteinExistence type="predicted"/>
<comment type="caution">
    <text evidence="2">The sequence shown here is derived from an EMBL/GenBank/DDBJ whole genome shotgun (WGS) entry which is preliminary data.</text>
</comment>
<dbReference type="Proteomes" id="UP001420932">
    <property type="component" value="Unassembled WGS sequence"/>
</dbReference>
<evidence type="ECO:0000313" key="2">
    <source>
        <dbReference type="EMBL" id="KAK9121416.1"/>
    </source>
</evidence>
<sequence length="91" mass="9794">MRMEEEEGKFDLGWGPKISSGISDGETPVDNPPYGPRQHGHVAGLNVTRAPLGRDFLTERLGTGVVTPVTNMVKGQMTTHVANPLPLGDEK</sequence>
<evidence type="ECO:0000313" key="3">
    <source>
        <dbReference type="Proteomes" id="UP001420932"/>
    </source>
</evidence>
<reference evidence="2 3" key="1">
    <citation type="submission" date="2024-01" db="EMBL/GenBank/DDBJ databases">
        <title>Genome assemblies of Stephania.</title>
        <authorList>
            <person name="Yang L."/>
        </authorList>
    </citation>
    <scope>NUCLEOTIDE SEQUENCE [LARGE SCALE GENOMIC DNA]</scope>
    <source>
        <strain evidence="2">YNDBR</strain>
        <tissue evidence="2">Leaf</tissue>
    </source>
</reference>
<name>A0AAP0ITD6_9MAGN</name>
<dbReference type="AlphaFoldDB" id="A0AAP0ITD6"/>
<gene>
    <name evidence="2" type="ORF">Syun_019033</name>
</gene>
<feature type="region of interest" description="Disordered" evidence="1">
    <location>
        <begin position="1"/>
        <end position="41"/>
    </location>
</feature>